<name>A0ABD1IKW5_SALDI</name>
<organism evidence="1 2">
    <name type="scientific">Salvia divinorum</name>
    <name type="common">Maria pastora</name>
    <name type="synonym">Diviner's sage</name>
    <dbReference type="NCBI Taxonomy" id="28513"/>
    <lineage>
        <taxon>Eukaryota</taxon>
        <taxon>Viridiplantae</taxon>
        <taxon>Streptophyta</taxon>
        <taxon>Embryophyta</taxon>
        <taxon>Tracheophyta</taxon>
        <taxon>Spermatophyta</taxon>
        <taxon>Magnoliopsida</taxon>
        <taxon>eudicotyledons</taxon>
        <taxon>Gunneridae</taxon>
        <taxon>Pentapetalae</taxon>
        <taxon>asterids</taxon>
        <taxon>lamiids</taxon>
        <taxon>Lamiales</taxon>
        <taxon>Lamiaceae</taxon>
        <taxon>Nepetoideae</taxon>
        <taxon>Mentheae</taxon>
        <taxon>Salviinae</taxon>
        <taxon>Salvia</taxon>
        <taxon>Salvia subgen. Calosphace</taxon>
    </lineage>
</organism>
<evidence type="ECO:0000313" key="2">
    <source>
        <dbReference type="Proteomes" id="UP001567538"/>
    </source>
</evidence>
<dbReference type="Proteomes" id="UP001567538">
    <property type="component" value="Unassembled WGS sequence"/>
</dbReference>
<keyword evidence="2" id="KW-1185">Reference proteome</keyword>
<protein>
    <submittedName>
        <fullName evidence="1">Uncharacterized protein</fullName>
    </submittedName>
</protein>
<dbReference type="EMBL" id="JBEAFC010000001">
    <property type="protein sequence ID" value="KAL1568473.1"/>
    <property type="molecule type" value="Genomic_DNA"/>
</dbReference>
<proteinExistence type="predicted"/>
<comment type="caution">
    <text evidence="1">The sequence shown here is derived from an EMBL/GenBank/DDBJ whole genome shotgun (WGS) entry which is preliminary data.</text>
</comment>
<sequence>MGRTHMNQGLGSSFKSWLEEEFGFNRIEIPTPVAAPIWNSVLSNNVCRDLPSLINAVQSRPLFPHLRLFHRTSVAVVEVLPVSVARSLSLVGVFRRHHAVPDSKMASWLCCRPALTPSVALISHPNSRWWIVYGAWEREGSINNIRVLNL</sequence>
<accession>A0ABD1IKW5</accession>
<reference evidence="1 2" key="1">
    <citation type="submission" date="2024-06" db="EMBL/GenBank/DDBJ databases">
        <title>A chromosome level genome sequence of Diviner's sage (Salvia divinorum).</title>
        <authorList>
            <person name="Ford S.A."/>
            <person name="Ro D.-K."/>
            <person name="Ness R.W."/>
            <person name="Phillips M.A."/>
        </authorList>
    </citation>
    <scope>NUCLEOTIDE SEQUENCE [LARGE SCALE GENOMIC DNA]</scope>
    <source>
        <strain evidence="1">SAF-2024a</strain>
        <tissue evidence="1">Leaf</tissue>
    </source>
</reference>
<dbReference type="AlphaFoldDB" id="A0ABD1IKW5"/>
<evidence type="ECO:0000313" key="1">
    <source>
        <dbReference type="EMBL" id="KAL1568473.1"/>
    </source>
</evidence>
<gene>
    <name evidence="1" type="ORF">AAHA92_00088</name>
</gene>